<reference evidence="2 3" key="1">
    <citation type="submission" date="2021-03" db="EMBL/GenBank/DDBJ databases">
        <title>Genomic Encyclopedia of Type Strains, Phase IV (KMG-IV): sequencing the most valuable type-strain genomes for metagenomic binning, comparative biology and taxonomic classification.</title>
        <authorList>
            <person name="Goeker M."/>
        </authorList>
    </citation>
    <scope>NUCLEOTIDE SEQUENCE [LARGE SCALE GENOMIC DNA]</scope>
    <source>
        <strain evidence="2 3">DSM 21600</strain>
    </source>
</reference>
<dbReference type="InterPro" id="IPR006427">
    <property type="entry name" value="Portal_HK97"/>
</dbReference>
<proteinExistence type="predicted"/>
<dbReference type="NCBIfam" id="TIGR01537">
    <property type="entry name" value="portal_HK97"/>
    <property type="match status" value="1"/>
</dbReference>
<sequence>MNWLRAVFGGGTPKAATQSASGGQSYSATDPAFLEAIRRGLASGKSPEILRNGAVNRAVRLHCESIGMLPLHLMFADDAKGKATDHPVFKVLHRKPNNWQTPYEFKRLMQVMLLKNGAAYAQIVRSRDRVYQLQPLAKFRVEPKQNRDWSISYEVTNSNGVKSTLRQSDVLAIRDLDIEDGVSGSSRIDQAHDAIGITSSIKKAVQKLFDNGLHAGGVFESGETKLTTEQRQLAKDQIEERSGAVNAGRWLILENMKAKQFELKLGDNQQVENLGFQIQEVGRIFGAPRPLLMMDDTSWGSGIEALGQFFVTYGLAPQFTNWEQAISRDLLTDDERDEYDPKFNERALLRGSMKDQADFFTKALGAGGGMPWMTVPEVRGLSDLPKKGSDELPERLGATTGATNDPQKPA</sequence>
<feature type="compositionally biased region" description="Polar residues" evidence="1">
    <location>
        <begin position="400"/>
        <end position="410"/>
    </location>
</feature>
<feature type="region of interest" description="Disordered" evidence="1">
    <location>
        <begin position="380"/>
        <end position="410"/>
    </location>
</feature>
<dbReference type="Proteomes" id="UP000759443">
    <property type="component" value="Unassembled WGS sequence"/>
</dbReference>
<dbReference type="RefSeq" id="WP_209943009.1">
    <property type="nucleotide sequence ID" value="NZ_JAGGJU010000003.1"/>
</dbReference>
<evidence type="ECO:0000313" key="2">
    <source>
        <dbReference type="EMBL" id="MBP1849685.1"/>
    </source>
</evidence>
<gene>
    <name evidence="2" type="ORF">J2Z17_001106</name>
</gene>
<dbReference type="Pfam" id="PF04860">
    <property type="entry name" value="Phage_portal"/>
    <property type="match status" value="1"/>
</dbReference>
<keyword evidence="3" id="KW-1185">Reference proteome</keyword>
<accession>A0ABS4DVH4</accession>
<dbReference type="EMBL" id="JAGGJU010000003">
    <property type="protein sequence ID" value="MBP1849685.1"/>
    <property type="molecule type" value="Genomic_DNA"/>
</dbReference>
<protein>
    <submittedName>
        <fullName evidence="2">HK97 family phage portal protein</fullName>
    </submittedName>
</protein>
<feature type="compositionally biased region" description="Basic and acidic residues" evidence="1">
    <location>
        <begin position="384"/>
        <end position="394"/>
    </location>
</feature>
<name>A0ABS4DVH4_9HYPH</name>
<comment type="caution">
    <text evidence="2">The sequence shown here is derived from an EMBL/GenBank/DDBJ whole genome shotgun (WGS) entry which is preliminary data.</text>
</comment>
<evidence type="ECO:0000313" key="3">
    <source>
        <dbReference type="Proteomes" id="UP000759443"/>
    </source>
</evidence>
<dbReference type="InterPro" id="IPR006944">
    <property type="entry name" value="Phage/GTA_portal"/>
</dbReference>
<evidence type="ECO:0000256" key="1">
    <source>
        <dbReference type="SAM" id="MobiDB-lite"/>
    </source>
</evidence>
<organism evidence="2 3">
    <name type="scientific">Rhizobium halophytocola</name>
    <dbReference type="NCBI Taxonomy" id="735519"/>
    <lineage>
        <taxon>Bacteria</taxon>
        <taxon>Pseudomonadati</taxon>
        <taxon>Pseudomonadota</taxon>
        <taxon>Alphaproteobacteria</taxon>
        <taxon>Hyphomicrobiales</taxon>
        <taxon>Rhizobiaceae</taxon>
        <taxon>Rhizobium/Agrobacterium group</taxon>
        <taxon>Rhizobium</taxon>
    </lineage>
</organism>